<dbReference type="PROSITE" id="PS51257">
    <property type="entry name" value="PROKAR_LIPOPROTEIN"/>
    <property type="match status" value="1"/>
</dbReference>
<evidence type="ECO:0000256" key="1">
    <source>
        <dbReference type="SAM" id="SignalP"/>
    </source>
</evidence>
<dbReference type="EMBL" id="RXOC01000003">
    <property type="protein sequence ID" value="RXF71239.1"/>
    <property type="molecule type" value="Genomic_DNA"/>
</dbReference>
<evidence type="ECO:0000313" key="3">
    <source>
        <dbReference type="Proteomes" id="UP000290848"/>
    </source>
</evidence>
<evidence type="ECO:0000313" key="2">
    <source>
        <dbReference type="EMBL" id="RXF71239.1"/>
    </source>
</evidence>
<organism evidence="2 3">
    <name type="scientific">Arcticibacter tournemirensis</name>
    <dbReference type="NCBI Taxonomy" id="699437"/>
    <lineage>
        <taxon>Bacteria</taxon>
        <taxon>Pseudomonadati</taxon>
        <taxon>Bacteroidota</taxon>
        <taxon>Sphingobacteriia</taxon>
        <taxon>Sphingobacteriales</taxon>
        <taxon>Sphingobacteriaceae</taxon>
        <taxon>Arcticibacter</taxon>
    </lineage>
</organism>
<feature type="chain" id="PRO_5020686633" description="DUF4843 domain-containing protein" evidence="1">
    <location>
        <begin position="20"/>
        <end position="169"/>
    </location>
</feature>
<gene>
    <name evidence="2" type="ORF">EKH83_05990</name>
</gene>
<evidence type="ECO:0008006" key="4">
    <source>
        <dbReference type="Google" id="ProtNLM"/>
    </source>
</evidence>
<protein>
    <recommendedName>
        <fullName evidence="4">DUF4843 domain-containing protein</fullName>
    </recommendedName>
</protein>
<accession>A0A4Q0ME47</accession>
<comment type="caution">
    <text evidence="2">The sequence shown here is derived from an EMBL/GenBank/DDBJ whole genome shotgun (WGS) entry which is preliminary data.</text>
</comment>
<name>A0A4Q0ME47_9SPHI</name>
<dbReference type="Proteomes" id="UP000290848">
    <property type="component" value="Unassembled WGS sequence"/>
</dbReference>
<keyword evidence="1" id="KW-0732">Signal</keyword>
<reference evidence="2 3" key="1">
    <citation type="submission" date="2018-12" db="EMBL/GenBank/DDBJ databases">
        <title>The Draft Genome Sequence of the Soil Bacterium Pedobacter tournemirensis R1.</title>
        <authorList>
            <person name="He J."/>
        </authorList>
    </citation>
    <scope>NUCLEOTIDE SEQUENCE [LARGE SCALE GENOMIC DNA]</scope>
    <source>
        <strain evidence="2 3">R1</strain>
    </source>
</reference>
<dbReference type="RefSeq" id="WP_128768485.1">
    <property type="nucleotide sequence ID" value="NZ_RXOC01000003.1"/>
</dbReference>
<proteinExistence type="predicted"/>
<sequence>MKTTTILSVIILFLSVITACEDKDYPTGLPEYDNHYYIAYVPYNNSKVTVNRNQAGLVKFPVQFHSAFTREYNAVGMYTLNTTGIANPAVLGQDFNIVDKNGNVIQPTDGKYSMTFPQAKKVRDTIYVKLLNSVTPGTRTIEINLIENVTPQYSVDTMSTAFKRPLEIR</sequence>
<dbReference type="AlphaFoldDB" id="A0A4Q0ME47"/>
<feature type="signal peptide" evidence="1">
    <location>
        <begin position="1"/>
        <end position="19"/>
    </location>
</feature>